<evidence type="ECO:0000256" key="3">
    <source>
        <dbReference type="ARBA" id="ARBA00022989"/>
    </source>
</evidence>
<keyword evidence="2 6" id="KW-0812">Transmembrane</keyword>
<evidence type="ECO:0000256" key="4">
    <source>
        <dbReference type="ARBA" id="ARBA00023136"/>
    </source>
</evidence>
<proteinExistence type="predicted"/>
<feature type="transmembrane region" description="Helical" evidence="6">
    <location>
        <begin position="102"/>
        <end position="120"/>
    </location>
</feature>
<feature type="region of interest" description="Disordered" evidence="5">
    <location>
        <begin position="1"/>
        <end position="27"/>
    </location>
</feature>
<organism evidence="8 9">
    <name type="scientific">Kocuria dechangensis</name>
    <dbReference type="NCBI Taxonomy" id="1176249"/>
    <lineage>
        <taxon>Bacteria</taxon>
        <taxon>Bacillati</taxon>
        <taxon>Actinomycetota</taxon>
        <taxon>Actinomycetes</taxon>
        <taxon>Micrococcales</taxon>
        <taxon>Micrococcaceae</taxon>
        <taxon>Kocuria</taxon>
    </lineage>
</organism>
<keyword evidence="3 6" id="KW-1133">Transmembrane helix</keyword>
<keyword evidence="4 6" id="KW-0472">Membrane</keyword>
<evidence type="ECO:0000313" key="8">
    <source>
        <dbReference type="EMBL" id="GGG49484.1"/>
    </source>
</evidence>
<feature type="transmembrane region" description="Helical" evidence="6">
    <location>
        <begin position="265"/>
        <end position="283"/>
    </location>
</feature>
<evidence type="ECO:0000256" key="6">
    <source>
        <dbReference type="SAM" id="Phobius"/>
    </source>
</evidence>
<feature type="region of interest" description="Disordered" evidence="5">
    <location>
        <begin position="363"/>
        <end position="393"/>
    </location>
</feature>
<reference evidence="8" key="2">
    <citation type="submission" date="2020-09" db="EMBL/GenBank/DDBJ databases">
        <authorList>
            <person name="Sun Q."/>
            <person name="Zhou Y."/>
        </authorList>
    </citation>
    <scope>NUCLEOTIDE SEQUENCE</scope>
    <source>
        <strain evidence="8">CGMCC 1.12187</strain>
    </source>
</reference>
<name>A0A917GKS3_9MICC</name>
<feature type="compositionally biased region" description="Pro residues" evidence="5">
    <location>
        <begin position="378"/>
        <end position="393"/>
    </location>
</feature>
<evidence type="ECO:0000313" key="9">
    <source>
        <dbReference type="Proteomes" id="UP000638848"/>
    </source>
</evidence>
<evidence type="ECO:0000259" key="7">
    <source>
        <dbReference type="Pfam" id="PF13515"/>
    </source>
</evidence>
<reference evidence="8" key="1">
    <citation type="journal article" date="2014" name="Int. J. Syst. Evol. Microbiol.">
        <title>Complete genome sequence of Corynebacterium casei LMG S-19264T (=DSM 44701T), isolated from a smear-ripened cheese.</title>
        <authorList>
            <consortium name="US DOE Joint Genome Institute (JGI-PGF)"/>
            <person name="Walter F."/>
            <person name="Albersmeier A."/>
            <person name="Kalinowski J."/>
            <person name="Ruckert C."/>
        </authorList>
    </citation>
    <scope>NUCLEOTIDE SEQUENCE</scope>
    <source>
        <strain evidence="8">CGMCC 1.12187</strain>
    </source>
</reference>
<dbReference type="Proteomes" id="UP000638848">
    <property type="component" value="Unassembled WGS sequence"/>
</dbReference>
<accession>A0A917GKS3</accession>
<evidence type="ECO:0000256" key="1">
    <source>
        <dbReference type="ARBA" id="ARBA00004141"/>
    </source>
</evidence>
<dbReference type="Pfam" id="PF13515">
    <property type="entry name" value="FUSC_2"/>
    <property type="match status" value="1"/>
</dbReference>
<gene>
    <name evidence="8" type="ORF">GCM10011374_09970</name>
</gene>
<evidence type="ECO:0000256" key="2">
    <source>
        <dbReference type="ARBA" id="ARBA00022692"/>
    </source>
</evidence>
<keyword evidence="9" id="KW-1185">Reference proteome</keyword>
<comment type="caution">
    <text evidence="8">The sequence shown here is derived from an EMBL/GenBank/DDBJ whole genome shotgun (WGS) entry which is preliminary data.</text>
</comment>
<protein>
    <submittedName>
        <fullName evidence="8">FUSC family protein</fullName>
    </submittedName>
</protein>
<dbReference type="InterPro" id="IPR049453">
    <property type="entry name" value="Memb_transporter_dom"/>
</dbReference>
<dbReference type="GO" id="GO:0016020">
    <property type="term" value="C:membrane"/>
    <property type="evidence" value="ECO:0007669"/>
    <property type="project" value="UniProtKB-SubCell"/>
</dbReference>
<evidence type="ECO:0000256" key="5">
    <source>
        <dbReference type="SAM" id="MobiDB-lite"/>
    </source>
</evidence>
<dbReference type="EMBL" id="BMEQ01000003">
    <property type="protein sequence ID" value="GGG49484.1"/>
    <property type="molecule type" value="Genomic_DNA"/>
</dbReference>
<comment type="subcellular location">
    <subcellularLocation>
        <location evidence="1">Membrane</location>
        <topology evidence="1">Multi-pass membrane protein</topology>
    </subcellularLocation>
</comment>
<sequence>MRRPQRPPAPDDGRTPAPPAAAAHDREVVPDRVSTLRNFFALHPAQRDHLPAARIALSVAVPLVAVMAAGRADLAIYVAFGAFTSIYARLEPTRARARHQSQAGVLLTLCVALGALLSGAPEAVVLAVTAVLAGLGAMAAAYWTLRPAGSVFFIFAVGAIGSLEDAAPVWQAAALAAASAGFSVALGLASRWAGEGVTGPVAPVPEHHGLSTGQLWAHGGRFLAATSVAGALGMASGLSHSYWAMGAAAAPIAAPDLEARMQRGAHRMVGTLGGVGVTAAVLSVPLQQWHMVALVILFQFLAEMFVGRNYSLALLFITPLALLMTQLAAPSAPGELLQARAVETVTGAVCGLAVVHLTRSAAERGLSGPSRRGRRPGAPDPRGPRRTPPAPRG</sequence>
<feature type="domain" description="Integral membrane bound transporter" evidence="7">
    <location>
        <begin position="229"/>
        <end position="354"/>
    </location>
</feature>
<dbReference type="AlphaFoldDB" id="A0A917GKS3"/>